<proteinExistence type="predicted"/>
<dbReference type="PRINTS" id="PR00046">
    <property type="entry name" value="SIGMA70FCT"/>
</dbReference>
<evidence type="ECO:0000256" key="2">
    <source>
        <dbReference type="ARBA" id="ARBA00023082"/>
    </source>
</evidence>
<feature type="domain" description="RNA polymerase sigma-70" evidence="5">
    <location>
        <begin position="35"/>
        <end position="48"/>
    </location>
</feature>
<dbReference type="EMBL" id="FOCG01000002">
    <property type="protein sequence ID" value="SEN02715.1"/>
    <property type="molecule type" value="Genomic_DNA"/>
</dbReference>
<sequence>MPECMVTREQMIESNMGLVHACAHKFKGRGMEYDDLFQAGCMGLVKAVDAFDWNRGVRFSTYAVPVILGEMRRLFRDGGSVKVSRTLKELSLKTMRLREQFTAKKGREPSIGELAELLERDPAEIAEAISAAAPPISLTVSEEDGGGQIDIPIDSPEEEMADSISLKQVVGQLAAGDRQLIVLRYFGGKTQTQTAELLGMTQVQVSRREKKILTQLRQELTG</sequence>
<keyword evidence="1" id="KW-0805">Transcription regulation</keyword>
<keyword evidence="2" id="KW-0731">Sigma factor</keyword>
<dbReference type="InterPro" id="IPR014284">
    <property type="entry name" value="RNA_pol_sigma-70_dom"/>
</dbReference>
<dbReference type="PANTHER" id="PTHR30603:SF17">
    <property type="entry name" value="RNA POLYMERASE SIGMA-G FACTOR"/>
    <property type="match status" value="1"/>
</dbReference>
<keyword evidence="4" id="KW-0804">Transcription</keyword>
<accession>A0A1H8D6E5</accession>
<organism evidence="6 7">
    <name type="scientific">Hydrogenoanaerobacterium saccharovorans</name>
    <dbReference type="NCBI Taxonomy" id="474960"/>
    <lineage>
        <taxon>Bacteria</taxon>
        <taxon>Bacillati</taxon>
        <taxon>Bacillota</taxon>
        <taxon>Clostridia</taxon>
        <taxon>Eubacteriales</taxon>
        <taxon>Oscillospiraceae</taxon>
        <taxon>Hydrogenoanaerobacterium</taxon>
    </lineage>
</organism>
<dbReference type="InterPro" id="IPR000943">
    <property type="entry name" value="RNA_pol_sigma70"/>
</dbReference>
<dbReference type="InterPro" id="IPR007627">
    <property type="entry name" value="RNA_pol_sigma70_r2"/>
</dbReference>
<dbReference type="AlphaFoldDB" id="A0A1H8D6E5"/>
<dbReference type="Pfam" id="PF04542">
    <property type="entry name" value="Sigma70_r2"/>
    <property type="match status" value="1"/>
</dbReference>
<protein>
    <submittedName>
        <fullName evidence="6">RNA polymerase sporulation-specific sigma factor</fullName>
    </submittedName>
</protein>
<dbReference type="STRING" id="474960.SAMN05216180_2537"/>
<dbReference type="Pfam" id="PF04545">
    <property type="entry name" value="Sigma70_r4"/>
    <property type="match status" value="1"/>
</dbReference>
<dbReference type="Gene3D" id="1.10.10.10">
    <property type="entry name" value="Winged helix-like DNA-binding domain superfamily/Winged helix DNA-binding domain"/>
    <property type="match status" value="2"/>
</dbReference>
<keyword evidence="3" id="KW-0238">DNA-binding</keyword>
<dbReference type="PROSITE" id="PS00715">
    <property type="entry name" value="SIGMA70_1"/>
    <property type="match status" value="1"/>
</dbReference>
<dbReference type="GO" id="GO:0003677">
    <property type="term" value="F:DNA binding"/>
    <property type="evidence" value="ECO:0007669"/>
    <property type="project" value="UniProtKB-KW"/>
</dbReference>
<evidence type="ECO:0000313" key="7">
    <source>
        <dbReference type="Proteomes" id="UP000199158"/>
    </source>
</evidence>
<dbReference type="Gene3D" id="1.20.120.1810">
    <property type="match status" value="1"/>
</dbReference>
<dbReference type="CDD" id="cd06171">
    <property type="entry name" value="Sigma70_r4"/>
    <property type="match status" value="1"/>
</dbReference>
<gene>
    <name evidence="6" type="ORF">SAMN05216180_2537</name>
</gene>
<evidence type="ECO:0000256" key="1">
    <source>
        <dbReference type="ARBA" id="ARBA00023015"/>
    </source>
</evidence>
<dbReference type="SUPFAM" id="SSF88946">
    <property type="entry name" value="Sigma2 domain of RNA polymerase sigma factors"/>
    <property type="match status" value="1"/>
</dbReference>
<dbReference type="InterPro" id="IPR007630">
    <property type="entry name" value="RNA_pol_sigma70_r4"/>
</dbReference>
<dbReference type="RefSeq" id="WP_242943163.1">
    <property type="nucleotide sequence ID" value="NZ_FOCG01000002.1"/>
</dbReference>
<name>A0A1H8D6E5_9FIRM</name>
<dbReference type="InterPro" id="IPR013324">
    <property type="entry name" value="RNA_pol_sigma_r3/r4-like"/>
</dbReference>
<dbReference type="Pfam" id="PF04539">
    <property type="entry name" value="Sigma70_r3"/>
    <property type="match status" value="1"/>
</dbReference>
<evidence type="ECO:0000256" key="4">
    <source>
        <dbReference type="ARBA" id="ARBA00023163"/>
    </source>
</evidence>
<dbReference type="Proteomes" id="UP000199158">
    <property type="component" value="Unassembled WGS sequence"/>
</dbReference>
<dbReference type="PANTHER" id="PTHR30603">
    <property type="entry name" value="RNA POLYMERASE SIGMA FACTOR RPO"/>
    <property type="match status" value="1"/>
</dbReference>
<keyword evidence="7" id="KW-1185">Reference proteome</keyword>
<dbReference type="GO" id="GO:0006352">
    <property type="term" value="P:DNA-templated transcription initiation"/>
    <property type="evidence" value="ECO:0007669"/>
    <property type="project" value="InterPro"/>
</dbReference>
<dbReference type="NCBIfam" id="TIGR02937">
    <property type="entry name" value="sigma70-ECF"/>
    <property type="match status" value="1"/>
</dbReference>
<evidence type="ECO:0000256" key="3">
    <source>
        <dbReference type="ARBA" id="ARBA00023125"/>
    </source>
</evidence>
<dbReference type="GO" id="GO:0016987">
    <property type="term" value="F:sigma factor activity"/>
    <property type="evidence" value="ECO:0007669"/>
    <property type="project" value="UniProtKB-KW"/>
</dbReference>
<dbReference type="InterPro" id="IPR013325">
    <property type="entry name" value="RNA_pol_sigma_r2"/>
</dbReference>
<evidence type="ECO:0000259" key="5">
    <source>
        <dbReference type="PROSITE" id="PS00715"/>
    </source>
</evidence>
<dbReference type="InterPro" id="IPR036388">
    <property type="entry name" value="WH-like_DNA-bd_sf"/>
</dbReference>
<reference evidence="6 7" key="1">
    <citation type="submission" date="2016-10" db="EMBL/GenBank/DDBJ databases">
        <authorList>
            <person name="de Groot N.N."/>
        </authorList>
    </citation>
    <scope>NUCLEOTIDE SEQUENCE [LARGE SCALE GENOMIC DNA]</scope>
    <source>
        <strain evidence="6 7">CGMCC 1.5070</strain>
    </source>
</reference>
<dbReference type="InterPro" id="IPR007624">
    <property type="entry name" value="RNA_pol_sigma70_r3"/>
</dbReference>
<dbReference type="InterPro" id="IPR050239">
    <property type="entry name" value="Sigma-70_RNA_pol_init_factors"/>
</dbReference>
<evidence type="ECO:0000313" key="6">
    <source>
        <dbReference type="EMBL" id="SEN02715.1"/>
    </source>
</evidence>
<dbReference type="SUPFAM" id="SSF88659">
    <property type="entry name" value="Sigma3 and sigma4 domains of RNA polymerase sigma factors"/>
    <property type="match status" value="2"/>
</dbReference>